<feature type="domain" description="Heterokaryon incompatibility" evidence="1">
    <location>
        <begin position="7"/>
        <end position="158"/>
    </location>
</feature>
<evidence type="ECO:0000313" key="3">
    <source>
        <dbReference type="Proteomes" id="UP000799777"/>
    </source>
</evidence>
<dbReference type="InterPro" id="IPR010730">
    <property type="entry name" value="HET"/>
</dbReference>
<accession>A0A9P4GU03</accession>
<sequence>INDHPPYIALSYTWGDPNDTVPVLCNGRVIAVTRNLKEALWQFREDRKRLVRSKSSTMSRSRLLHFWIDAICIDQTNNKEKSFQVGMMAEIYQRACHVFAWLGPADKSSDLAIRCINTIGTMAEAYGMEDAQSNLLPITELKDFFTRSWWTRMWVLQEITLS</sequence>
<protein>
    <submittedName>
        <fullName evidence="2">Heterokaryon incompatibility</fullName>
    </submittedName>
</protein>
<dbReference type="EMBL" id="ML978468">
    <property type="protein sequence ID" value="KAF2022703.1"/>
    <property type="molecule type" value="Genomic_DNA"/>
</dbReference>
<dbReference type="OrthoDB" id="2157530at2759"/>
<gene>
    <name evidence="2" type="ORF">EK21DRAFT_16176</name>
</gene>
<proteinExistence type="predicted"/>
<keyword evidence="3" id="KW-1185">Reference proteome</keyword>
<organism evidence="2 3">
    <name type="scientific">Setomelanomma holmii</name>
    <dbReference type="NCBI Taxonomy" id="210430"/>
    <lineage>
        <taxon>Eukaryota</taxon>
        <taxon>Fungi</taxon>
        <taxon>Dikarya</taxon>
        <taxon>Ascomycota</taxon>
        <taxon>Pezizomycotina</taxon>
        <taxon>Dothideomycetes</taxon>
        <taxon>Pleosporomycetidae</taxon>
        <taxon>Pleosporales</taxon>
        <taxon>Pleosporineae</taxon>
        <taxon>Phaeosphaeriaceae</taxon>
        <taxon>Setomelanomma</taxon>
    </lineage>
</organism>
<dbReference type="PANTHER" id="PTHR24148:SF64">
    <property type="entry name" value="HETEROKARYON INCOMPATIBILITY DOMAIN-CONTAINING PROTEIN"/>
    <property type="match status" value="1"/>
</dbReference>
<dbReference type="PANTHER" id="PTHR24148">
    <property type="entry name" value="ANKYRIN REPEAT DOMAIN-CONTAINING PROTEIN 39 HOMOLOG-RELATED"/>
    <property type="match status" value="1"/>
</dbReference>
<reference evidence="2" key="1">
    <citation type="journal article" date="2020" name="Stud. Mycol.">
        <title>101 Dothideomycetes genomes: a test case for predicting lifestyles and emergence of pathogens.</title>
        <authorList>
            <person name="Haridas S."/>
            <person name="Albert R."/>
            <person name="Binder M."/>
            <person name="Bloem J."/>
            <person name="Labutti K."/>
            <person name="Salamov A."/>
            <person name="Andreopoulos B."/>
            <person name="Baker S."/>
            <person name="Barry K."/>
            <person name="Bills G."/>
            <person name="Bluhm B."/>
            <person name="Cannon C."/>
            <person name="Castanera R."/>
            <person name="Culley D."/>
            <person name="Daum C."/>
            <person name="Ezra D."/>
            <person name="Gonzalez J."/>
            <person name="Henrissat B."/>
            <person name="Kuo A."/>
            <person name="Liang C."/>
            <person name="Lipzen A."/>
            <person name="Lutzoni F."/>
            <person name="Magnuson J."/>
            <person name="Mondo S."/>
            <person name="Nolan M."/>
            <person name="Ohm R."/>
            <person name="Pangilinan J."/>
            <person name="Park H.-J."/>
            <person name="Ramirez L."/>
            <person name="Alfaro M."/>
            <person name="Sun H."/>
            <person name="Tritt A."/>
            <person name="Yoshinaga Y."/>
            <person name="Zwiers L.-H."/>
            <person name="Turgeon B."/>
            <person name="Goodwin S."/>
            <person name="Spatafora J."/>
            <person name="Crous P."/>
            <person name="Grigoriev I."/>
        </authorList>
    </citation>
    <scope>NUCLEOTIDE SEQUENCE</scope>
    <source>
        <strain evidence="2">CBS 110217</strain>
    </source>
</reference>
<evidence type="ECO:0000259" key="1">
    <source>
        <dbReference type="Pfam" id="PF06985"/>
    </source>
</evidence>
<feature type="non-terminal residue" evidence="2">
    <location>
        <position position="1"/>
    </location>
</feature>
<dbReference type="Proteomes" id="UP000799777">
    <property type="component" value="Unassembled WGS sequence"/>
</dbReference>
<name>A0A9P4GU03_9PLEO</name>
<dbReference type="Pfam" id="PF06985">
    <property type="entry name" value="HET"/>
    <property type="match status" value="1"/>
</dbReference>
<evidence type="ECO:0000313" key="2">
    <source>
        <dbReference type="EMBL" id="KAF2022703.1"/>
    </source>
</evidence>
<comment type="caution">
    <text evidence="2">The sequence shown here is derived from an EMBL/GenBank/DDBJ whole genome shotgun (WGS) entry which is preliminary data.</text>
</comment>
<dbReference type="InterPro" id="IPR052895">
    <property type="entry name" value="HetReg/Transcr_Mod"/>
</dbReference>
<feature type="non-terminal residue" evidence="2">
    <location>
        <position position="162"/>
    </location>
</feature>
<dbReference type="AlphaFoldDB" id="A0A9P4GU03"/>